<dbReference type="EMBL" id="MLCN01000033">
    <property type="protein sequence ID" value="ONG38484.1"/>
    <property type="molecule type" value="Genomic_DNA"/>
</dbReference>
<comment type="caution">
    <text evidence="1">The sequence shown here is derived from an EMBL/GenBank/DDBJ whole genome shotgun (WGS) entry which is preliminary data.</text>
</comment>
<keyword evidence="2" id="KW-1185">Reference proteome</keyword>
<protein>
    <submittedName>
        <fullName evidence="1">Uncharacterized protein</fullName>
    </submittedName>
</protein>
<evidence type="ECO:0000313" key="1">
    <source>
        <dbReference type="EMBL" id="ONG38484.1"/>
    </source>
</evidence>
<dbReference type="Proteomes" id="UP000192132">
    <property type="component" value="Unassembled WGS sequence"/>
</dbReference>
<organism evidence="1 2">
    <name type="scientific">Alkanindiges hydrocarboniclasticus</name>
    <dbReference type="NCBI Taxonomy" id="1907941"/>
    <lineage>
        <taxon>Bacteria</taxon>
        <taxon>Pseudomonadati</taxon>
        <taxon>Pseudomonadota</taxon>
        <taxon>Gammaproteobacteria</taxon>
        <taxon>Moraxellales</taxon>
        <taxon>Moraxellaceae</taxon>
        <taxon>Alkanindiges</taxon>
    </lineage>
</organism>
<evidence type="ECO:0000313" key="2">
    <source>
        <dbReference type="Proteomes" id="UP000192132"/>
    </source>
</evidence>
<name>A0A1S8CTH8_9GAMM</name>
<gene>
    <name evidence="1" type="ORF">BKE30_12490</name>
</gene>
<proteinExistence type="predicted"/>
<reference evidence="1 2" key="1">
    <citation type="submission" date="2016-10" db="EMBL/GenBank/DDBJ databases">
        <title>Draft Genome sequence of Alkanindiges sp. strain H1.</title>
        <authorList>
            <person name="Subhash Y."/>
            <person name="Lee S."/>
        </authorList>
    </citation>
    <scope>NUCLEOTIDE SEQUENCE [LARGE SCALE GENOMIC DNA]</scope>
    <source>
        <strain evidence="1 2">H1</strain>
    </source>
</reference>
<sequence>MVIPAFASPVIATSKNALPKEAQQFLQRYEMCRHFAGEFNGDRSERDAELNREMKKLRCGSMDQDEKVFRKKYVHNKKVMAALIQLDAPY</sequence>
<dbReference type="AlphaFoldDB" id="A0A1S8CTH8"/>
<dbReference type="STRING" id="1907941.BKE30_12490"/>
<accession>A0A1S8CTH8</accession>